<dbReference type="GO" id="GO:0016052">
    <property type="term" value="P:carbohydrate catabolic process"/>
    <property type="evidence" value="ECO:0007669"/>
    <property type="project" value="InterPro"/>
</dbReference>
<dbReference type="GO" id="GO:0004553">
    <property type="term" value="F:hydrolase activity, hydrolyzing O-glycosyl compounds"/>
    <property type="evidence" value="ECO:0007669"/>
    <property type="project" value="InterPro"/>
</dbReference>
<evidence type="ECO:0000259" key="1">
    <source>
        <dbReference type="Pfam" id="PF06452"/>
    </source>
</evidence>
<evidence type="ECO:0000259" key="2">
    <source>
        <dbReference type="Pfam" id="PF19313"/>
    </source>
</evidence>
<dbReference type="Pfam" id="PF06452">
    <property type="entry name" value="CBM9_1"/>
    <property type="match status" value="1"/>
</dbReference>
<feature type="domain" description="Carbohydrate-binding" evidence="1">
    <location>
        <begin position="28"/>
        <end position="177"/>
    </location>
</feature>
<sequence>MKCFLLFIFIPFLLNGLTITPTNQDIKIDGNLEEAWFTTKPLSDFIQSSPDEGKPATEDTYVYLLTDNINLYVAFQCYTNNRAPVENIRGWDNTSGDLVTLYIDTFGDKRTCYYFNISASGTQGDGLSLQGGVAFDDSWDGVWFAKTKTTDYGYCVEMKIPLKAIKYSKSNWGIQFRRYIPTISETDYWQPVPSFPGFRITQFAPLDGINPTVKGRFLEIYPVGLVKYNDKINGSAGLDLAYNPSSEFGFNMTVNPDFAQIEADPFQVNLSEYSIYLSERRPFFLEGQNMFNIKRGNNFNVGPGAIKILYTRNIGKIVDDTIEVPIKAGVKLTTRGKGFEGGAMYVNTGSAGTEPTAHYIAIRAAKDIFQGGLLGVTYTGKEYELSHTRILTLDGNYMGKFGEITSQFSYADSSGIDGFATHLNYRKITNKYMTGAYINHIDSNYKINEVGYTTMKGTRLGGAFAPIFLSPIKEIRLCGLGLGGGITKDAWGLNYSKGIWFFEFINTSNNLNENISFSISDAYEDTSSVEIHYTDFSINGSVNSDFSKIIAGSIWGNLSYSFNYMANHLGYQFYSGVYAVYKPLPNLWVQSSISYITYWRDSTVFNQILNGNRIEDSYITMSPSIGYHFSRNLEFDINSEIVYLKSLGEVYRYRINPILSYNVSPKSWIYFVYTRTEVYDSDISKFITSDQGIALKIRYLLYL</sequence>
<comment type="caution">
    <text evidence="3">The sequence shown here is derived from an EMBL/GenBank/DDBJ whole genome shotgun (WGS) entry which is preliminary data.</text>
</comment>
<name>A0A660SMR0_UNCT6</name>
<dbReference type="EMBL" id="QNBD01000051">
    <property type="protein sequence ID" value="RKX72084.1"/>
    <property type="molecule type" value="Genomic_DNA"/>
</dbReference>
<dbReference type="Gene3D" id="2.60.40.1190">
    <property type="match status" value="1"/>
</dbReference>
<dbReference type="InterPro" id="IPR010502">
    <property type="entry name" value="Carb-bd_dom_fam9"/>
</dbReference>
<dbReference type="Pfam" id="PF19313">
    <property type="entry name" value="DUF5916"/>
    <property type="match status" value="1"/>
</dbReference>
<dbReference type="Proteomes" id="UP000271125">
    <property type="component" value="Unassembled WGS sequence"/>
</dbReference>
<accession>A0A660SMR0</accession>
<dbReference type="SUPFAM" id="SSF49344">
    <property type="entry name" value="CBD9-like"/>
    <property type="match status" value="1"/>
</dbReference>
<protein>
    <recommendedName>
        <fullName evidence="5">Hydrolase</fullName>
    </recommendedName>
</protein>
<evidence type="ECO:0008006" key="5">
    <source>
        <dbReference type="Google" id="ProtNLM"/>
    </source>
</evidence>
<evidence type="ECO:0000313" key="3">
    <source>
        <dbReference type="EMBL" id="RKX72084.1"/>
    </source>
</evidence>
<dbReference type="GO" id="GO:0030246">
    <property type="term" value="F:carbohydrate binding"/>
    <property type="evidence" value="ECO:0007669"/>
    <property type="project" value="InterPro"/>
</dbReference>
<gene>
    <name evidence="3" type="ORF">DRP43_01600</name>
</gene>
<proteinExistence type="predicted"/>
<evidence type="ECO:0000313" key="4">
    <source>
        <dbReference type="Proteomes" id="UP000271125"/>
    </source>
</evidence>
<dbReference type="CDD" id="cd09618">
    <property type="entry name" value="CBM9_like_2"/>
    <property type="match status" value="1"/>
</dbReference>
<dbReference type="AlphaFoldDB" id="A0A660SMR0"/>
<feature type="domain" description="DUF5916" evidence="2">
    <location>
        <begin position="231"/>
        <end position="293"/>
    </location>
</feature>
<reference evidence="3 4" key="1">
    <citation type="submission" date="2018-06" db="EMBL/GenBank/DDBJ databases">
        <title>Extensive metabolic versatility and redundancy in microbially diverse, dynamic hydrothermal sediments.</title>
        <authorList>
            <person name="Dombrowski N."/>
            <person name="Teske A."/>
            <person name="Baker B.J."/>
        </authorList>
    </citation>
    <scope>NUCLEOTIDE SEQUENCE [LARGE SCALE GENOMIC DNA]</scope>
    <source>
        <strain evidence="3">B10_G13</strain>
    </source>
</reference>
<organism evidence="3 4">
    <name type="scientific">candidate division TA06 bacterium</name>
    <dbReference type="NCBI Taxonomy" id="2250710"/>
    <lineage>
        <taxon>Bacteria</taxon>
        <taxon>Bacteria division TA06</taxon>
    </lineage>
</organism>
<dbReference type="InterPro" id="IPR045670">
    <property type="entry name" value="DUF5916"/>
</dbReference>